<dbReference type="Pfam" id="PF01037">
    <property type="entry name" value="AsnC_trans_reg"/>
    <property type="match status" value="1"/>
</dbReference>
<dbReference type="SUPFAM" id="SSF54909">
    <property type="entry name" value="Dimeric alpha+beta barrel"/>
    <property type="match status" value="1"/>
</dbReference>
<dbReference type="Gene3D" id="3.30.70.920">
    <property type="match status" value="1"/>
</dbReference>
<reference evidence="2" key="1">
    <citation type="submission" date="2020-12" db="EMBL/GenBank/DDBJ databases">
        <title>Desulfobium dissulfuricans gen. nov., sp. nov., a novel mesophilic, sulfate-reducing bacterium isolated from a deep-sea hydrothermal vent.</title>
        <authorList>
            <person name="Hashimoto Y."/>
            <person name="Tame A."/>
            <person name="Sawayama S."/>
            <person name="Miyazaki J."/>
            <person name="Takai K."/>
            <person name="Nakagawa S."/>
        </authorList>
    </citation>
    <scope>NUCLEOTIDE SEQUENCE</scope>
    <source>
        <strain evidence="2">GF1</strain>
    </source>
</reference>
<proteinExistence type="predicted"/>
<protein>
    <recommendedName>
        <fullName evidence="1">ParB-like N-terminal domain-containing protein</fullName>
    </recommendedName>
</protein>
<dbReference type="InterPro" id="IPR019887">
    <property type="entry name" value="Tscrpt_reg_AsnC/Lrp_C"/>
</dbReference>
<evidence type="ECO:0000259" key="1">
    <source>
        <dbReference type="SMART" id="SM00470"/>
    </source>
</evidence>
<dbReference type="InterPro" id="IPR003115">
    <property type="entry name" value="ParB_N"/>
</dbReference>
<dbReference type="Proteomes" id="UP001063350">
    <property type="component" value="Chromosome"/>
</dbReference>
<dbReference type="RefSeq" id="WP_267927198.1">
    <property type="nucleotide sequence ID" value="NZ_AP024233.1"/>
</dbReference>
<evidence type="ECO:0000313" key="2">
    <source>
        <dbReference type="EMBL" id="BCO10469.1"/>
    </source>
</evidence>
<dbReference type="SMART" id="SM00470">
    <property type="entry name" value="ParB"/>
    <property type="match status" value="1"/>
</dbReference>
<accession>A0A915U333</accession>
<keyword evidence="3" id="KW-1185">Reference proteome</keyword>
<dbReference type="KEGG" id="ddu:GF1_28450"/>
<organism evidence="2 3">
    <name type="scientific">Desulfolithobacter dissulfuricans</name>
    <dbReference type="NCBI Taxonomy" id="2795293"/>
    <lineage>
        <taxon>Bacteria</taxon>
        <taxon>Pseudomonadati</taxon>
        <taxon>Thermodesulfobacteriota</taxon>
        <taxon>Desulfobulbia</taxon>
        <taxon>Desulfobulbales</taxon>
        <taxon>Desulfobulbaceae</taxon>
        <taxon>Desulfolithobacter</taxon>
    </lineage>
</organism>
<evidence type="ECO:0000313" key="3">
    <source>
        <dbReference type="Proteomes" id="UP001063350"/>
    </source>
</evidence>
<dbReference type="InterPro" id="IPR011008">
    <property type="entry name" value="Dimeric_a/b-barrel"/>
</dbReference>
<dbReference type="Gene3D" id="3.90.1530.10">
    <property type="entry name" value="Conserved hypothetical protein from pyrococcus furiosus pfu- 392566-001, ParB domain"/>
    <property type="match status" value="1"/>
</dbReference>
<name>A0A915U333_9BACT</name>
<sequence length="377" mass="43057">MFSKSSPSRLSSLLDCFKKGIGAGQPSREATDGPKRFNEVCEAEQAHESVDRGTSQVEVARIVGTVGRYQDFDATFKLKDRDGNARYQAILRAMRDGKPMPPVALYLIKDEYYILDGHHRVMAARELGRDRISARIVELLPSSETIDNKLYLEKIEFRDKAGLIDSIQLTEPGQYHHLEKQICRHQQFLIQEKGQEYTYQQAAADWYQTIYQPLAALIRKSGLAKSFPGRTVDDLYLYISVQQWEKGAARHYGIGIDRLIPRDMEAFRKKMADLKKNEYPDMKYRITFFVLLNVDGRQERRIIDRLMAIDEVSEVHSVHGAIDLIIKVTLERDLLSSDAELISQFTHTNIRTLKGVHSSQTLIPGISRIKGQDTLAP</sequence>
<feature type="domain" description="ParB-like N-terminal" evidence="1">
    <location>
        <begin position="55"/>
        <end position="154"/>
    </location>
</feature>
<dbReference type="AlphaFoldDB" id="A0A915U333"/>
<gene>
    <name evidence="2" type="ORF">GF1_28450</name>
</gene>
<dbReference type="EMBL" id="AP024233">
    <property type="protein sequence ID" value="BCO10469.1"/>
    <property type="molecule type" value="Genomic_DNA"/>
</dbReference>
<dbReference type="SUPFAM" id="SSF110849">
    <property type="entry name" value="ParB/Sulfiredoxin"/>
    <property type="match status" value="1"/>
</dbReference>
<dbReference type="InterPro" id="IPR036086">
    <property type="entry name" value="ParB/Sulfiredoxin_sf"/>
</dbReference>